<feature type="domain" description="DUF5641" evidence="1">
    <location>
        <begin position="766"/>
        <end position="858"/>
    </location>
</feature>
<keyword evidence="3" id="KW-1185">Reference proteome</keyword>
<name>A0ABQ9H5V5_9NEOP</name>
<evidence type="ECO:0000259" key="1">
    <source>
        <dbReference type="Pfam" id="PF18701"/>
    </source>
</evidence>
<accession>A0ABQ9H5V5</accession>
<dbReference type="Proteomes" id="UP001159363">
    <property type="component" value="Chromosome 6"/>
</dbReference>
<comment type="caution">
    <text evidence="2">The sequence shown here is derived from an EMBL/GenBank/DDBJ whole genome shotgun (WGS) entry which is preliminary data.</text>
</comment>
<dbReference type="PANTHER" id="PTHR47331:SF2">
    <property type="match status" value="1"/>
</dbReference>
<protein>
    <recommendedName>
        <fullName evidence="1">DUF5641 domain-containing protein</fullName>
    </recommendedName>
</protein>
<evidence type="ECO:0000313" key="2">
    <source>
        <dbReference type="EMBL" id="KAJ8879676.1"/>
    </source>
</evidence>
<dbReference type="InterPro" id="IPR005312">
    <property type="entry name" value="DUF1759"/>
</dbReference>
<evidence type="ECO:0000313" key="3">
    <source>
        <dbReference type="Proteomes" id="UP001159363"/>
    </source>
</evidence>
<proteinExistence type="predicted"/>
<gene>
    <name evidence="2" type="ORF">PR048_020284</name>
</gene>
<dbReference type="Pfam" id="PF03564">
    <property type="entry name" value="DUF1759"/>
    <property type="match status" value="1"/>
</dbReference>
<dbReference type="InterPro" id="IPR040676">
    <property type="entry name" value="DUF5641"/>
</dbReference>
<dbReference type="EMBL" id="JARBHB010000007">
    <property type="protein sequence ID" value="KAJ8879676.1"/>
    <property type="molecule type" value="Genomic_DNA"/>
</dbReference>
<dbReference type="Pfam" id="PF18701">
    <property type="entry name" value="DUF5641"/>
    <property type="match status" value="1"/>
</dbReference>
<sequence length="860" mass="96280">MASGSTSDIIAAIVPIPAVGGTKRWDRPPLMEGCVRHLRRSKKEGDKPNVTRAVKAIDKLTSGDLIGFNVDASGDESEAHDEDLGEVQDRLTTLLVRLHKLGTENSAIVSPNSEVDSEVRLPKLQLLVFGGNLKDWLSFKDLFESAVHSNKTLTGAQKLHYLKGSIQGKAATLLKSVPITSVNYTEACGILTTQYQNKRELVDTTLKRLFSRPVVQQESVVMLRRLLDSVVECTRLLKVLGQPVEHWDSILVFLVTERLDCESRKEWQLSLTDDELPKFEKLVQFQEHRTRALAVANVTKPKTSTTVITRRLQGNRSLSALHGTTQDNGCMQCAGSHTLYKCPELLVAPVQERYTFDKKVASHYSAQPVSSRVLLSTGLVSVQDCRGTFTSVRALLYSASEASFVTEICIQKLGLKKQRLNVPVFTVKALMMPKLMGYFPKESIVPEKSWSHITGLRLADPMYNIPGKVDIILGGDIYPWLLRPGRCIGADSIPAALKLQAELISLLTCGGFQLRQWSSNAPEILEVKTSGPGWLHEPGPLQDSDVVKPDQDIMENERKITVATAHIVPKSSLLSRWSSLRQIQRVTAWCLRFGKNCKTSHTERVSHPLTVHELHTALLRWIIIVQRENFSEEIYCLKNDKLLPSKSRIASLAPLLDKDGVLRVGGRLQKACISEEHSSSRGTVDASVKSMKYHLHRVVGHVTLNFEEFYTVLTMIEACLNSRQLTALSSDPSDLLALTPGHFLIDSLLAIPEAGESLGKLNHVARWQLVQRVVKHFWQRWSSEYLSRLQNRPKWWIKKDNLHIGDMMILKDEQLPAQQWKIGRIVNTFPGDDGLAWTATEKPAFGEFKQPVVKTVLLPF</sequence>
<dbReference type="PANTHER" id="PTHR47331">
    <property type="entry name" value="PHD-TYPE DOMAIN-CONTAINING PROTEIN"/>
    <property type="match status" value="1"/>
</dbReference>
<organism evidence="2 3">
    <name type="scientific">Dryococelus australis</name>
    <dbReference type="NCBI Taxonomy" id="614101"/>
    <lineage>
        <taxon>Eukaryota</taxon>
        <taxon>Metazoa</taxon>
        <taxon>Ecdysozoa</taxon>
        <taxon>Arthropoda</taxon>
        <taxon>Hexapoda</taxon>
        <taxon>Insecta</taxon>
        <taxon>Pterygota</taxon>
        <taxon>Neoptera</taxon>
        <taxon>Polyneoptera</taxon>
        <taxon>Phasmatodea</taxon>
        <taxon>Verophasmatodea</taxon>
        <taxon>Anareolatae</taxon>
        <taxon>Phasmatidae</taxon>
        <taxon>Eurycanthinae</taxon>
        <taxon>Dryococelus</taxon>
    </lineage>
</organism>
<reference evidence="2 3" key="1">
    <citation type="submission" date="2023-02" db="EMBL/GenBank/DDBJ databases">
        <title>LHISI_Scaffold_Assembly.</title>
        <authorList>
            <person name="Stuart O.P."/>
            <person name="Cleave R."/>
            <person name="Magrath M.J.L."/>
            <person name="Mikheyev A.S."/>
        </authorList>
    </citation>
    <scope>NUCLEOTIDE SEQUENCE [LARGE SCALE GENOMIC DNA]</scope>
    <source>
        <strain evidence="2">Daus_M_001</strain>
        <tissue evidence="2">Leg muscle</tissue>
    </source>
</reference>